<accession>A0A3P1CQ72</accession>
<sequence length="271" mass="30559">MKILEAISYLGPIRSGGSTKPWLVQVNDQGKITPYVVKLFTEKQTQQLHPVAKEAFGNVLAQEFDLNVPEFALVKFGDAFIHDLPEREALRLNEIPDGLKFGSVEIPNAPIVDVRQQRSLLKSYQIGSIFAFDNLIWNLDRGGARNKPNLLIDDDTLILIDHEQIFPFANDTLSSDDYVMPSFERSAWFYPYYNHLFYPLLERMPAADKAGAFETFQYFLENLSLNALDAAASDLTYAGIEIGNYAVIREHLSQTKARAGAFCKFLTTLIA</sequence>
<dbReference type="Pfam" id="PF20613">
    <property type="entry name" value="HipA_2"/>
    <property type="match status" value="1"/>
</dbReference>
<dbReference type="AlphaFoldDB" id="A0A3P1CQ72"/>
<dbReference type="RefSeq" id="WP_124906964.1">
    <property type="nucleotide sequence ID" value="NZ_RQJP01000002.1"/>
</dbReference>
<proteinExistence type="predicted"/>
<keyword evidence="3" id="KW-1185">Reference proteome</keyword>
<gene>
    <name evidence="2" type="ORF">EHT87_12560</name>
</gene>
<evidence type="ECO:0000259" key="1">
    <source>
        <dbReference type="Pfam" id="PF20613"/>
    </source>
</evidence>
<comment type="caution">
    <text evidence="2">The sequence shown here is derived from an EMBL/GenBank/DDBJ whole genome shotgun (WGS) entry which is preliminary data.</text>
</comment>
<dbReference type="EMBL" id="RQJP01000002">
    <property type="protein sequence ID" value="RRB15360.1"/>
    <property type="molecule type" value="Genomic_DNA"/>
</dbReference>
<dbReference type="Proteomes" id="UP000274271">
    <property type="component" value="Unassembled WGS sequence"/>
</dbReference>
<feature type="domain" description="HipA-like kinase" evidence="1">
    <location>
        <begin position="16"/>
        <end position="167"/>
    </location>
</feature>
<dbReference type="InterPro" id="IPR046748">
    <property type="entry name" value="HipA_2"/>
</dbReference>
<dbReference type="OrthoDB" id="1339734at2"/>
<reference evidence="2 3" key="1">
    <citation type="submission" date="2018-11" db="EMBL/GenBank/DDBJ databases">
        <authorList>
            <person name="Zhou Z."/>
            <person name="Wang G."/>
        </authorList>
    </citation>
    <scope>NUCLEOTIDE SEQUENCE [LARGE SCALE GENOMIC DNA]</scope>
    <source>
        <strain evidence="2 3">KCTC42998</strain>
    </source>
</reference>
<organism evidence="2 3">
    <name type="scientific">Larkinella knui</name>
    <dbReference type="NCBI Taxonomy" id="2025310"/>
    <lineage>
        <taxon>Bacteria</taxon>
        <taxon>Pseudomonadati</taxon>
        <taxon>Bacteroidota</taxon>
        <taxon>Cytophagia</taxon>
        <taxon>Cytophagales</taxon>
        <taxon>Spirosomataceae</taxon>
        <taxon>Larkinella</taxon>
    </lineage>
</organism>
<evidence type="ECO:0000313" key="2">
    <source>
        <dbReference type="EMBL" id="RRB15360.1"/>
    </source>
</evidence>
<evidence type="ECO:0000313" key="3">
    <source>
        <dbReference type="Proteomes" id="UP000274271"/>
    </source>
</evidence>
<name>A0A3P1CQ72_9BACT</name>
<protein>
    <recommendedName>
        <fullName evidence="1">HipA-like kinase domain-containing protein</fullName>
    </recommendedName>
</protein>